<name>A0A0F9V8W5_9ZZZZ</name>
<gene>
    <name evidence="1" type="ORF">LCGC14_0171120</name>
</gene>
<sequence>MNSRETWLNELSEEQLLSLKPWDILTTENARKFLIASGRAVLRRHQRMGLSLMSNEEVLHEVYPMLVENLPGILSNCLKHSAEENRDRYIFGCMARLIRCRLTEQVFGSNRPTDFVYMEEIPMLIADEQNTSSLPSSHSLMHPYVQQVNAYLEANSEAPQFLSESEFVPEKNFQARHALIERFRPYLTSREADVLRSMLLSSEDRSLVALDVGTTPKQVSRYRQSIQRKLRSVLVDLGWNDQEISRLIGKKSSKNTTTSAPSDA</sequence>
<accession>A0A0F9V8W5</accession>
<dbReference type="AlphaFoldDB" id="A0A0F9V8W5"/>
<comment type="caution">
    <text evidence="1">The sequence shown here is derived from an EMBL/GenBank/DDBJ whole genome shotgun (WGS) entry which is preliminary data.</text>
</comment>
<reference evidence="1" key="1">
    <citation type="journal article" date="2015" name="Nature">
        <title>Complex archaea that bridge the gap between prokaryotes and eukaryotes.</title>
        <authorList>
            <person name="Spang A."/>
            <person name="Saw J.H."/>
            <person name="Jorgensen S.L."/>
            <person name="Zaremba-Niedzwiedzka K."/>
            <person name="Martijn J."/>
            <person name="Lind A.E."/>
            <person name="van Eijk R."/>
            <person name="Schleper C."/>
            <person name="Guy L."/>
            <person name="Ettema T.J."/>
        </authorList>
    </citation>
    <scope>NUCLEOTIDE SEQUENCE</scope>
</reference>
<evidence type="ECO:0000313" key="1">
    <source>
        <dbReference type="EMBL" id="KKN96182.1"/>
    </source>
</evidence>
<proteinExistence type="predicted"/>
<organism evidence="1">
    <name type="scientific">marine sediment metagenome</name>
    <dbReference type="NCBI Taxonomy" id="412755"/>
    <lineage>
        <taxon>unclassified sequences</taxon>
        <taxon>metagenomes</taxon>
        <taxon>ecological metagenomes</taxon>
    </lineage>
</organism>
<protein>
    <submittedName>
        <fullName evidence="1">Uncharacterized protein</fullName>
    </submittedName>
</protein>
<dbReference type="EMBL" id="LAZR01000066">
    <property type="protein sequence ID" value="KKN96182.1"/>
    <property type="molecule type" value="Genomic_DNA"/>
</dbReference>